<evidence type="ECO:0000256" key="1">
    <source>
        <dbReference type="SAM" id="SignalP"/>
    </source>
</evidence>
<keyword evidence="3" id="KW-1185">Reference proteome</keyword>
<evidence type="ECO:0000313" key="3">
    <source>
        <dbReference type="Proteomes" id="UP000184304"/>
    </source>
</evidence>
<feature type="chain" id="PRO_5013358616" evidence="1">
    <location>
        <begin position="19"/>
        <end position="88"/>
    </location>
</feature>
<proteinExistence type="predicted"/>
<dbReference type="AlphaFoldDB" id="A0A1L9MVV1"/>
<organism evidence="2 3">
    <name type="scientific">Aspergillus tubingensis (strain CBS 134.48)</name>
    <dbReference type="NCBI Taxonomy" id="767770"/>
    <lineage>
        <taxon>Eukaryota</taxon>
        <taxon>Fungi</taxon>
        <taxon>Dikarya</taxon>
        <taxon>Ascomycota</taxon>
        <taxon>Pezizomycotina</taxon>
        <taxon>Eurotiomycetes</taxon>
        <taxon>Eurotiomycetidae</taxon>
        <taxon>Eurotiales</taxon>
        <taxon>Aspergillaceae</taxon>
        <taxon>Aspergillus</taxon>
        <taxon>Aspergillus subgen. Circumdati</taxon>
    </lineage>
</organism>
<name>A0A1L9MVV1_ASPTC</name>
<evidence type="ECO:0000313" key="2">
    <source>
        <dbReference type="EMBL" id="OJI81156.1"/>
    </source>
</evidence>
<sequence>MSIFQQLWLCYALCSSDGINIHCILDWVWSEAIQTICMLYSDHYETGISIDTDRPPLTSQLYSHRSPLLLSLPYTQVKSTCCSPQQRT</sequence>
<keyword evidence="1" id="KW-0732">Signal</keyword>
<dbReference type="EMBL" id="KV878206">
    <property type="protein sequence ID" value="OJI81156.1"/>
    <property type="molecule type" value="Genomic_DNA"/>
</dbReference>
<feature type="signal peptide" evidence="1">
    <location>
        <begin position="1"/>
        <end position="18"/>
    </location>
</feature>
<gene>
    <name evidence="2" type="ORF">ASPTUDRAFT_806707</name>
</gene>
<dbReference type="VEuPathDB" id="FungiDB:ASPTUDRAFT_806707"/>
<dbReference type="Proteomes" id="UP000184304">
    <property type="component" value="Unassembled WGS sequence"/>
</dbReference>
<accession>A0A1L9MVV1</accession>
<reference evidence="3" key="1">
    <citation type="journal article" date="2017" name="Genome Biol.">
        <title>Comparative genomics reveals high biological diversity and specific adaptations in the industrially and medically important fungal genus Aspergillus.</title>
        <authorList>
            <person name="de Vries R.P."/>
            <person name="Riley R."/>
            <person name="Wiebenga A."/>
            <person name="Aguilar-Osorio G."/>
            <person name="Amillis S."/>
            <person name="Uchima C.A."/>
            <person name="Anderluh G."/>
            <person name="Asadollahi M."/>
            <person name="Askin M."/>
            <person name="Barry K."/>
            <person name="Battaglia E."/>
            <person name="Bayram O."/>
            <person name="Benocci T."/>
            <person name="Braus-Stromeyer S.A."/>
            <person name="Caldana C."/>
            <person name="Canovas D."/>
            <person name="Cerqueira G.C."/>
            <person name="Chen F."/>
            <person name="Chen W."/>
            <person name="Choi C."/>
            <person name="Clum A."/>
            <person name="Dos Santos R.A."/>
            <person name="Damasio A.R."/>
            <person name="Diallinas G."/>
            <person name="Emri T."/>
            <person name="Fekete E."/>
            <person name="Flipphi M."/>
            <person name="Freyberg S."/>
            <person name="Gallo A."/>
            <person name="Gournas C."/>
            <person name="Habgood R."/>
            <person name="Hainaut M."/>
            <person name="Harispe M.L."/>
            <person name="Henrissat B."/>
            <person name="Hilden K.S."/>
            <person name="Hope R."/>
            <person name="Hossain A."/>
            <person name="Karabika E."/>
            <person name="Karaffa L."/>
            <person name="Karanyi Z."/>
            <person name="Krasevec N."/>
            <person name="Kuo A."/>
            <person name="Kusch H."/>
            <person name="LaButti K."/>
            <person name="Lagendijk E.L."/>
            <person name="Lapidus A."/>
            <person name="Levasseur A."/>
            <person name="Lindquist E."/>
            <person name="Lipzen A."/>
            <person name="Logrieco A.F."/>
            <person name="MacCabe A."/>
            <person name="Maekelae M.R."/>
            <person name="Malavazi I."/>
            <person name="Melin P."/>
            <person name="Meyer V."/>
            <person name="Mielnichuk N."/>
            <person name="Miskei M."/>
            <person name="Molnar A.P."/>
            <person name="Mule G."/>
            <person name="Ngan C.Y."/>
            <person name="Orejas M."/>
            <person name="Orosz E."/>
            <person name="Ouedraogo J.P."/>
            <person name="Overkamp K.M."/>
            <person name="Park H.-S."/>
            <person name="Perrone G."/>
            <person name="Piumi F."/>
            <person name="Punt P.J."/>
            <person name="Ram A.F."/>
            <person name="Ramon A."/>
            <person name="Rauscher S."/>
            <person name="Record E."/>
            <person name="Riano-Pachon D.M."/>
            <person name="Robert V."/>
            <person name="Roehrig J."/>
            <person name="Ruller R."/>
            <person name="Salamov A."/>
            <person name="Salih N.S."/>
            <person name="Samson R.A."/>
            <person name="Sandor E."/>
            <person name="Sanguinetti M."/>
            <person name="Schuetze T."/>
            <person name="Sepcic K."/>
            <person name="Shelest E."/>
            <person name="Sherlock G."/>
            <person name="Sophianopoulou V."/>
            <person name="Squina F.M."/>
            <person name="Sun H."/>
            <person name="Susca A."/>
            <person name="Todd R.B."/>
            <person name="Tsang A."/>
            <person name="Unkles S.E."/>
            <person name="van de Wiele N."/>
            <person name="van Rossen-Uffink D."/>
            <person name="Oliveira J.V."/>
            <person name="Vesth T.C."/>
            <person name="Visser J."/>
            <person name="Yu J.-H."/>
            <person name="Zhou M."/>
            <person name="Andersen M.R."/>
            <person name="Archer D.B."/>
            <person name="Baker S.E."/>
            <person name="Benoit I."/>
            <person name="Brakhage A.A."/>
            <person name="Braus G.H."/>
            <person name="Fischer R."/>
            <person name="Frisvad J.C."/>
            <person name="Goldman G.H."/>
            <person name="Houbraken J."/>
            <person name="Oakley B."/>
            <person name="Pocsi I."/>
            <person name="Scazzocchio C."/>
            <person name="Seiboth B."/>
            <person name="vanKuyk P.A."/>
            <person name="Wortman J."/>
            <person name="Dyer P.S."/>
            <person name="Grigoriev I.V."/>
        </authorList>
    </citation>
    <scope>NUCLEOTIDE SEQUENCE [LARGE SCALE GENOMIC DNA]</scope>
    <source>
        <strain evidence="3">CBS 134.48</strain>
    </source>
</reference>
<protein>
    <submittedName>
        <fullName evidence="2">Uncharacterized protein</fullName>
    </submittedName>
</protein>